<dbReference type="EMBL" id="AZBU02000011">
    <property type="protein sequence ID" value="TKR61409.1"/>
    <property type="molecule type" value="Genomic_DNA"/>
</dbReference>
<gene>
    <name evidence="1" type="ORF">L596_028518</name>
</gene>
<accession>A0A4U5LYR2</accession>
<protein>
    <submittedName>
        <fullName evidence="1">Uncharacterized protein</fullName>
    </submittedName>
</protein>
<comment type="caution">
    <text evidence="1">The sequence shown here is derived from an EMBL/GenBank/DDBJ whole genome shotgun (WGS) entry which is preliminary data.</text>
</comment>
<proteinExistence type="predicted"/>
<keyword evidence="2" id="KW-1185">Reference proteome</keyword>
<dbReference type="AlphaFoldDB" id="A0A4U5LYR2"/>
<dbReference type="Proteomes" id="UP000298663">
    <property type="component" value="Unassembled WGS sequence"/>
</dbReference>
<sequence>MVKRYYYTIGEPSENRMKDGGQSSGWVVKSSAREAAIGGDVLDARFVFIITESGAENLEALPPPARFIEAVCWL</sequence>
<evidence type="ECO:0000313" key="2">
    <source>
        <dbReference type="Proteomes" id="UP000298663"/>
    </source>
</evidence>
<reference evidence="1 2" key="1">
    <citation type="journal article" date="2015" name="Genome Biol.">
        <title>Comparative genomics of Steinernema reveals deeply conserved gene regulatory networks.</title>
        <authorList>
            <person name="Dillman A.R."/>
            <person name="Macchietto M."/>
            <person name="Porter C.F."/>
            <person name="Rogers A."/>
            <person name="Williams B."/>
            <person name="Antoshechkin I."/>
            <person name="Lee M.M."/>
            <person name="Goodwin Z."/>
            <person name="Lu X."/>
            <person name="Lewis E.E."/>
            <person name="Goodrich-Blair H."/>
            <person name="Stock S.P."/>
            <person name="Adams B.J."/>
            <person name="Sternberg P.W."/>
            <person name="Mortazavi A."/>
        </authorList>
    </citation>
    <scope>NUCLEOTIDE SEQUENCE [LARGE SCALE GENOMIC DNA]</scope>
    <source>
        <strain evidence="1 2">ALL</strain>
    </source>
</reference>
<reference evidence="1 2" key="2">
    <citation type="journal article" date="2019" name="G3 (Bethesda)">
        <title>Hybrid Assembly of the Genome of the Entomopathogenic Nematode Steinernema carpocapsae Identifies the X-Chromosome.</title>
        <authorList>
            <person name="Serra L."/>
            <person name="Macchietto M."/>
            <person name="Macias-Munoz A."/>
            <person name="McGill C.J."/>
            <person name="Rodriguez I.M."/>
            <person name="Rodriguez B."/>
            <person name="Murad R."/>
            <person name="Mortazavi A."/>
        </authorList>
    </citation>
    <scope>NUCLEOTIDE SEQUENCE [LARGE SCALE GENOMIC DNA]</scope>
    <source>
        <strain evidence="1 2">ALL</strain>
    </source>
</reference>
<organism evidence="1 2">
    <name type="scientific">Steinernema carpocapsae</name>
    <name type="common">Entomopathogenic nematode</name>
    <dbReference type="NCBI Taxonomy" id="34508"/>
    <lineage>
        <taxon>Eukaryota</taxon>
        <taxon>Metazoa</taxon>
        <taxon>Ecdysozoa</taxon>
        <taxon>Nematoda</taxon>
        <taxon>Chromadorea</taxon>
        <taxon>Rhabditida</taxon>
        <taxon>Tylenchina</taxon>
        <taxon>Panagrolaimomorpha</taxon>
        <taxon>Strongyloidoidea</taxon>
        <taxon>Steinernematidae</taxon>
        <taxon>Steinernema</taxon>
    </lineage>
</organism>
<name>A0A4U5LYR2_STECR</name>
<evidence type="ECO:0000313" key="1">
    <source>
        <dbReference type="EMBL" id="TKR61409.1"/>
    </source>
</evidence>